<dbReference type="InterPro" id="IPR012338">
    <property type="entry name" value="Beta-lactam/transpept-like"/>
</dbReference>
<accession>A0A091BD13</accession>
<dbReference type="Pfam" id="PF11954">
    <property type="entry name" value="DUF3471"/>
    <property type="match status" value="1"/>
</dbReference>
<comment type="caution">
    <text evidence="4">The sequence shown here is derived from an EMBL/GenBank/DDBJ whole genome shotgun (WGS) entry which is preliminary data.</text>
</comment>
<evidence type="ECO:0000259" key="3">
    <source>
        <dbReference type="Pfam" id="PF11954"/>
    </source>
</evidence>
<dbReference type="EMBL" id="AWXU01000049">
    <property type="protein sequence ID" value="KFN48724.1"/>
    <property type="molecule type" value="Genomic_DNA"/>
</dbReference>
<dbReference type="InterPro" id="IPR021860">
    <property type="entry name" value="Peptidase_S12_Pab87-rel_C"/>
</dbReference>
<dbReference type="InterPro" id="IPR050491">
    <property type="entry name" value="AmpC-like"/>
</dbReference>
<feature type="domain" description="Peptidase S12 Pab87-related C-terminal" evidence="3">
    <location>
        <begin position="423"/>
        <end position="502"/>
    </location>
</feature>
<sequence>MTRAARPFDGLAIFFLLATTLGQAVATPPRPDPAADARIQRIASALPAVTDGERRLQLSLEQWMQALGVPGVGIAVIDDYRIAWIRSYGVGRTGPEESPVTSRTLFQAASIAKPVTALAVLREVDAGRMDLDAGIGDYLRSWTLPAPEPGAGAGGDVTLRRLLAHAGGITPGGFAGYGPDEALPTLVDVLAGTAPANNPPARVLTPPGTEVAYSGLGYTLLQLALEDELRRPFADIVHDTVLAPLGLHDSTFALPLPEGMRARAAHGHTGTGTPLEGGWRRHPELAAAGLWTTPTDLATLVIDIAKARRGDSGHLLAPATAHAALAPQNDGTGLGFVVRDGDAHGYFAHSGGNAGYFAHFEMLADTGDGIVVMTNADGGHALVPLLIAAVANEYDWPLCDRREVAGARAERVFARYDLLANRRVAIELAPEALAHYVGRYRLTPALVFDITLVDGQLHLRLGDQPRFPLFAETPSKFFLEAVDAQISFVADASGRVTGLVLHQGGRDQPAPRIDD</sequence>
<organism evidence="4 5">
    <name type="scientific">Arenimonas composti TR7-09 = DSM 18010</name>
    <dbReference type="NCBI Taxonomy" id="1121013"/>
    <lineage>
        <taxon>Bacteria</taxon>
        <taxon>Pseudomonadati</taxon>
        <taxon>Pseudomonadota</taxon>
        <taxon>Gammaproteobacteria</taxon>
        <taxon>Lysobacterales</taxon>
        <taxon>Lysobacteraceae</taxon>
        <taxon>Arenimonas</taxon>
    </lineage>
</organism>
<feature type="signal peptide" evidence="1">
    <location>
        <begin position="1"/>
        <end position="26"/>
    </location>
</feature>
<dbReference type="InterPro" id="IPR001466">
    <property type="entry name" value="Beta-lactam-related"/>
</dbReference>
<dbReference type="PANTHER" id="PTHR46825:SF12">
    <property type="entry name" value="PENICILLIN-BINDING PROTEIN 4"/>
    <property type="match status" value="1"/>
</dbReference>
<dbReference type="OrthoDB" id="9799367at2"/>
<keyword evidence="1" id="KW-0732">Signal</keyword>
<dbReference type="SUPFAM" id="SSF56601">
    <property type="entry name" value="beta-lactamase/transpeptidase-like"/>
    <property type="match status" value="1"/>
</dbReference>
<dbReference type="Gene3D" id="3.40.710.10">
    <property type="entry name" value="DD-peptidase/beta-lactamase superfamily"/>
    <property type="match status" value="1"/>
</dbReference>
<dbReference type="RefSeq" id="WP_051240104.1">
    <property type="nucleotide sequence ID" value="NZ_AUFF01000012.1"/>
</dbReference>
<name>A0A091BD13_9GAMM</name>
<dbReference type="PANTHER" id="PTHR46825">
    <property type="entry name" value="D-ALANYL-D-ALANINE-CARBOXYPEPTIDASE/ENDOPEPTIDASE AMPH"/>
    <property type="match status" value="1"/>
</dbReference>
<dbReference type="Proteomes" id="UP000029391">
    <property type="component" value="Unassembled WGS sequence"/>
</dbReference>
<feature type="domain" description="Beta-lactamase-related" evidence="2">
    <location>
        <begin position="62"/>
        <end position="385"/>
    </location>
</feature>
<evidence type="ECO:0000313" key="5">
    <source>
        <dbReference type="Proteomes" id="UP000029391"/>
    </source>
</evidence>
<reference evidence="4 5" key="1">
    <citation type="submission" date="2013-09" db="EMBL/GenBank/DDBJ databases">
        <title>Genome sequencing of Arenimonas composti.</title>
        <authorList>
            <person name="Chen F."/>
            <person name="Wang G."/>
        </authorList>
    </citation>
    <scope>NUCLEOTIDE SEQUENCE [LARGE SCALE GENOMIC DNA]</scope>
    <source>
        <strain evidence="4 5">TR7-09</strain>
    </source>
</reference>
<dbReference type="eggNOG" id="COG1680">
    <property type="taxonomic scope" value="Bacteria"/>
</dbReference>
<proteinExistence type="predicted"/>
<dbReference type="AlphaFoldDB" id="A0A091BD13"/>
<evidence type="ECO:0000259" key="2">
    <source>
        <dbReference type="Pfam" id="PF00144"/>
    </source>
</evidence>
<keyword evidence="5" id="KW-1185">Reference proteome</keyword>
<gene>
    <name evidence="4" type="ORF">P873_13790</name>
</gene>
<dbReference type="Pfam" id="PF00144">
    <property type="entry name" value="Beta-lactamase"/>
    <property type="match status" value="1"/>
</dbReference>
<evidence type="ECO:0008006" key="6">
    <source>
        <dbReference type="Google" id="ProtNLM"/>
    </source>
</evidence>
<evidence type="ECO:0000256" key="1">
    <source>
        <dbReference type="SAM" id="SignalP"/>
    </source>
</evidence>
<feature type="chain" id="PRO_5001869679" description="Beta-lactamase-related domain-containing protein" evidence="1">
    <location>
        <begin position="27"/>
        <end position="515"/>
    </location>
</feature>
<protein>
    <recommendedName>
        <fullName evidence="6">Beta-lactamase-related domain-containing protein</fullName>
    </recommendedName>
</protein>
<evidence type="ECO:0000313" key="4">
    <source>
        <dbReference type="EMBL" id="KFN48724.1"/>
    </source>
</evidence>
<dbReference type="STRING" id="1121013.GCA_000426365_02690"/>